<reference evidence="16" key="1">
    <citation type="submission" date="2021-06" db="EMBL/GenBank/DDBJ databases">
        <authorList>
            <person name="Hodson N. C."/>
            <person name="Mongue J. A."/>
            <person name="Jaron S. K."/>
        </authorList>
    </citation>
    <scope>NUCLEOTIDE SEQUENCE</scope>
</reference>
<name>A0A8J2KS52_9HEXA</name>
<evidence type="ECO:0000256" key="3">
    <source>
        <dbReference type="ARBA" id="ARBA00022723"/>
    </source>
</evidence>
<comment type="catalytic activity">
    <reaction evidence="14">
        <text>acetylpyruvate + H2O = acetate + pyruvate + H(+)</text>
        <dbReference type="Rhea" id="RHEA:16097"/>
        <dbReference type="ChEBI" id="CHEBI:15360"/>
        <dbReference type="ChEBI" id="CHEBI:15361"/>
        <dbReference type="ChEBI" id="CHEBI:15377"/>
        <dbReference type="ChEBI" id="CHEBI:15378"/>
        <dbReference type="ChEBI" id="CHEBI:30089"/>
    </reaction>
</comment>
<evidence type="ECO:0000259" key="15">
    <source>
        <dbReference type="Pfam" id="PF01557"/>
    </source>
</evidence>
<evidence type="ECO:0000256" key="10">
    <source>
        <dbReference type="ARBA" id="ARBA00044980"/>
    </source>
</evidence>
<dbReference type="GO" id="GO:0008948">
    <property type="term" value="F:oxaloacetate decarboxylase activity"/>
    <property type="evidence" value="ECO:0007669"/>
    <property type="project" value="UniProtKB-EC"/>
</dbReference>
<evidence type="ECO:0000256" key="2">
    <source>
        <dbReference type="ARBA" id="ARBA00012947"/>
    </source>
</evidence>
<comment type="caution">
    <text evidence="16">The sequence shown here is derived from an EMBL/GenBank/DDBJ whole genome shotgun (WGS) entry which is preliminary data.</text>
</comment>
<feature type="domain" description="Fumarylacetoacetase-like C-terminal" evidence="15">
    <location>
        <begin position="66"/>
        <end position="266"/>
    </location>
</feature>
<comment type="catalytic activity">
    <reaction evidence="8">
        <text>oxaloacetate = enol-oxaloacetate</text>
        <dbReference type="Rhea" id="RHEA:16021"/>
        <dbReference type="ChEBI" id="CHEBI:16452"/>
        <dbReference type="ChEBI" id="CHEBI:17479"/>
        <dbReference type="EC" id="5.3.2.2"/>
    </reaction>
    <physiologicalReaction direction="right-to-left" evidence="8">
        <dbReference type="Rhea" id="RHEA:16023"/>
    </physiologicalReaction>
</comment>
<evidence type="ECO:0000256" key="8">
    <source>
        <dbReference type="ARBA" id="ARBA00044911"/>
    </source>
</evidence>
<comment type="catalytic activity">
    <reaction evidence="12">
        <text>3-fumarylpyruvate + H2O = fumarate + pyruvate + H(+)</text>
        <dbReference type="Rhea" id="RHEA:26168"/>
        <dbReference type="ChEBI" id="CHEBI:15361"/>
        <dbReference type="ChEBI" id="CHEBI:15377"/>
        <dbReference type="ChEBI" id="CHEBI:15378"/>
        <dbReference type="ChEBI" id="CHEBI:16854"/>
        <dbReference type="ChEBI" id="CHEBI:29806"/>
    </reaction>
</comment>
<evidence type="ECO:0000256" key="4">
    <source>
        <dbReference type="ARBA" id="ARBA00032305"/>
    </source>
</evidence>
<comment type="catalytic activity">
    <reaction evidence="11">
        <text>a 3-acylpyruvate + H2O = a carboxylate + pyruvate + H(+)</text>
        <dbReference type="Rhea" id="RHEA:19009"/>
        <dbReference type="ChEBI" id="CHEBI:15361"/>
        <dbReference type="ChEBI" id="CHEBI:15377"/>
        <dbReference type="ChEBI" id="CHEBI:15378"/>
        <dbReference type="ChEBI" id="CHEBI:29067"/>
        <dbReference type="ChEBI" id="CHEBI:57278"/>
        <dbReference type="EC" id="3.7.1.5"/>
    </reaction>
</comment>
<evidence type="ECO:0000256" key="7">
    <source>
        <dbReference type="ARBA" id="ARBA00044830"/>
    </source>
</evidence>
<dbReference type="InterPro" id="IPR011234">
    <property type="entry name" value="Fumarylacetoacetase-like_C"/>
</dbReference>
<evidence type="ECO:0000256" key="5">
    <source>
        <dbReference type="ARBA" id="ARBA00039040"/>
    </source>
</evidence>
<evidence type="ECO:0000256" key="6">
    <source>
        <dbReference type="ARBA" id="ARBA00042340"/>
    </source>
</evidence>
<dbReference type="EC" id="4.1.1.112" evidence="2"/>
<evidence type="ECO:0000256" key="11">
    <source>
        <dbReference type="ARBA" id="ARBA00047858"/>
    </source>
</evidence>
<dbReference type="PANTHER" id="PTHR11820">
    <property type="entry name" value="ACYLPYRUVASE"/>
    <property type="match status" value="1"/>
</dbReference>
<dbReference type="EC" id="3.7.1.5" evidence="5"/>
<evidence type="ECO:0000256" key="1">
    <source>
        <dbReference type="ARBA" id="ARBA00010211"/>
    </source>
</evidence>
<accession>A0A8J2KS52</accession>
<dbReference type="AlphaFoldDB" id="A0A8J2KS52"/>
<keyword evidence="3" id="KW-0479">Metal-binding</keyword>
<dbReference type="NCBIfam" id="NF007967">
    <property type="entry name" value="PRK10691.1"/>
    <property type="match status" value="1"/>
</dbReference>
<comment type="similarity">
    <text evidence="1">Belongs to the FAH family.</text>
</comment>
<dbReference type="GO" id="GO:0046872">
    <property type="term" value="F:metal ion binding"/>
    <property type="evidence" value="ECO:0007669"/>
    <property type="project" value="UniProtKB-KW"/>
</dbReference>
<organism evidence="16 17">
    <name type="scientific">Allacma fusca</name>
    <dbReference type="NCBI Taxonomy" id="39272"/>
    <lineage>
        <taxon>Eukaryota</taxon>
        <taxon>Metazoa</taxon>
        <taxon>Ecdysozoa</taxon>
        <taxon>Arthropoda</taxon>
        <taxon>Hexapoda</taxon>
        <taxon>Collembola</taxon>
        <taxon>Symphypleona</taxon>
        <taxon>Sminthuridae</taxon>
        <taxon>Allacma</taxon>
    </lineage>
</organism>
<sequence length="269" mass="29816">MPKINRYIPSSKTLLAVIKKGKQADFKIWLDFFLTRLYFASTNTAIDIMSGNTAIAGARFFDLGRKIVAVGRNYREHAAELGNQVPEKPLLFIKPPSSYIREGTPIKIPKGCSSLHHEVELGVVIGQRGSDIPEDQAMNYVSGYVLALDMTARDFQSVAKAKGHPWTMAKGFDTSCPVSDFIPKDKILDPHNLELWLDVNGVSKQRGTTQDMIFTLPYLISYISEYFTLEANDVILTGTPAGVGPVVSGDVIKAGIRDIVEYSFRVEQK</sequence>
<dbReference type="Proteomes" id="UP000708208">
    <property type="component" value="Unassembled WGS sequence"/>
</dbReference>
<comment type="catalytic activity">
    <reaction evidence="13">
        <text>oxaloacetate + H(+) = pyruvate + CO2</text>
        <dbReference type="Rhea" id="RHEA:15641"/>
        <dbReference type="ChEBI" id="CHEBI:15361"/>
        <dbReference type="ChEBI" id="CHEBI:15378"/>
        <dbReference type="ChEBI" id="CHEBI:16452"/>
        <dbReference type="ChEBI" id="CHEBI:16526"/>
        <dbReference type="EC" id="4.1.1.112"/>
    </reaction>
</comment>
<dbReference type="EMBL" id="CAJVCH010475762">
    <property type="protein sequence ID" value="CAG7820335.1"/>
    <property type="molecule type" value="Genomic_DNA"/>
</dbReference>
<evidence type="ECO:0000256" key="9">
    <source>
        <dbReference type="ARBA" id="ARBA00044973"/>
    </source>
</evidence>
<dbReference type="GO" id="GO:0005739">
    <property type="term" value="C:mitochondrion"/>
    <property type="evidence" value="ECO:0007669"/>
    <property type="project" value="TreeGrafter"/>
</dbReference>
<dbReference type="GO" id="GO:0019752">
    <property type="term" value="P:carboxylic acid metabolic process"/>
    <property type="evidence" value="ECO:0007669"/>
    <property type="project" value="UniProtKB-ARBA"/>
</dbReference>
<keyword evidence="17" id="KW-1185">Reference proteome</keyword>
<dbReference type="PANTHER" id="PTHR11820:SF7">
    <property type="entry name" value="ACYLPYRUVASE FAHD1, MITOCHONDRIAL"/>
    <property type="match status" value="1"/>
</dbReference>
<dbReference type="Pfam" id="PF01557">
    <property type="entry name" value="FAA_hydrolase"/>
    <property type="match status" value="1"/>
</dbReference>
<evidence type="ECO:0000256" key="14">
    <source>
        <dbReference type="ARBA" id="ARBA00048846"/>
    </source>
</evidence>
<protein>
    <recommendedName>
        <fullName evidence="10">Oxaloacetate tautomerase FAHD1, mitochondrial</fullName>
        <ecNumber evidence="5">3.7.1.5</ecNumber>
        <ecNumber evidence="2">4.1.1.112</ecNumber>
        <ecNumber evidence="9">5.3.2.2</ecNumber>
    </recommendedName>
    <alternativeName>
        <fullName evidence="7">Acylpyruvase FAHD1</fullName>
    </alternativeName>
    <alternativeName>
        <fullName evidence="6">Fumarylacetoacetate hydrolase domain-containing protein 1</fullName>
    </alternativeName>
    <alternativeName>
        <fullName evidence="4">Oxaloacetate decarboxylase</fullName>
    </alternativeName>
</protein>
<dbReference type="FunFam" id="3.90.850.10:FF:000003">
    <property type="entry name" value="Fumarylacetoacetate hydrolase domain-containing 1"/>
    <property type="match status" value="1"/>
</dbReference>
<dbReference type="OrthoDB" id="411064at2759"/>
<dbReference type="GO" id="GO:0050163">
    <property type="term" value="F:oxaloacetate tautomerase activity"/>
    <property type="evidence" value="ECO:0007669"/>
    <property type="project" value="UniProtKB-EC"/>
</dbReference>
<proteinExistence type="inferred from homology"/>
<gene>
    <name evidence="16" type="ORF">AFUS01_LOCUS30732</name>
</gene>
<evidence type="ECO:0000313" key="16">
    <source>
        <dbReference type="EMBL" id="CAG7820335.1"/>
    </source>
</evidence>
<dbReference type="GO" id="GO:0018773">
    <property type="term" value="F:acetylpyruvate hydrolase activity"/>
    <property type="evidence" value="ECO:0007669"/>
    <property type="project" value="TreeGrafter"/>
</dbReference>
<dbReference type="GO" id="GO:0047621">
    <property type="term" value="F:acylpyruvate hydrolase activity"/>
    <property type="evidence" value="ECO:0007669"/>
    <property type="project" value="UniProtKB-EC"/>
</dbReference>
<evidence type="ECO:0000256" key="12">
    <source>
        <dbReference type="ARBA" id="ARBA00047963"/>
    </source>
</evidence>
<dbReference type="EC" id="5.3.2.2" evidence="9"/>
<evidence type="ECO:0000313" key="17">
    <source>
        <dbReference type="Proteomes" id="UP000708208"/>
    </source>
</evidence>
<evidence type="ECO:0000256" key="13">
    <source>
        <dbReference type="ARBA" id="ARBA00047973"/>
    </source>
</evidence>